<dbReference type="EMBL" id="JBCLTR010000001">
    <property type="protein sequence ID" value="MEY8632194.1"/>
    <property type="molecule type" value="Genomic_DNA"/>
</dbReference>
<name>A0ABV4DEM7_9FIRM</name>
<reference evidence="1 2" key="1">
    <citation type="submission" date="2024-03" db="EMBL/GenBank/DDBJ databases">
        <title>Mouse gut bacterial collection (mGBC) of GemPharmatech.</title>
        <authorList>
            <person name="He Y."/>
            <person name="Dong L."/>
            <person name="Wu D."/>
            <person name="Gao X."/>
            <person name="Lin Z."/>
        </authorList>
    </citation>
    <scope>NUCLEOTIDE SEQUENCE [LARGE SCALE GENOMIC DNA]</scope>
    <source>
        <strain evidence="1 2">32-10</strain>
    </source>
</reference>
<evidence type="ECO:0000313" key="1">
    <source>
        <dbReference type="EMBL" id="MEY8632194.1"/>
    </source>
</evidence>
<evidence type="ECO:0000313" key="2">
    <source>
        <dbReference type="Proteomes" id="UP001565219"/>
    </source>
</evidence>
<sequence length="58" mass="6612">MEQIDKQKLPELTEDDVENIRIMAPYLSGSEQKNVFYLMVGLLGGEIPEKKEGDKSEQ</sequence>
<dbReference type="RefSeq" id="WP_369882295.1">
    <property type="nucleotide sequence ID" value="NZ_JBCLTR010000001.1"/>
</dbReference>
<proteinExistence type="predicted"/>
<organism evidence="1 2">
    <name type="scientific">Anaerostipes hominis</name>
    <name type="common">ex Lee et al. 2021</name>
    <dbReference type="NCBI Taxonomy" id="2025494"/>
    <lineage>
        <taxon>Bacteria</taxon>
        <taxon>Bacillati</taxon>
        <taxon>Bacillota</taxon>
        <taxon>Clostridia</taxon>
        <taxon>Lachnospirales</taxon>
        <taxon>Lachnospiraceae</taxon>
        <taxon>Anaerostipes</taxon>
    </lineage>
</organism>
<gene>
    <name evidence="1" type="ORF">AALG99_01425</name>
</gene>
<dbReference type="Proteomes" id="UP001565219">
    <property type="component" value="Unassembled WGS sequence"/>
</dbReference>
<accession>A0ABV4DEM7</accession>
<protein>
    <submittedName>
        <fullName evidence="1">Uncharacterized protein</fullName>
    </submittedName>
</protein>
<keyword evidence="2" id="KW-1185">Reference proteome</keyword>
<comment type="caution">
    <text evidence="1">The sequence shown here is derived from an EMBL/GenBank/DDBJ whole genome shotgun (WGS) entry which is preliminary data.</text>
</comment>